<evidence type="ECO:0000256" key="11">
    <source>
        <dbReference type="SAM" id="MobiDB-lite"/>
    </source>
</evidence>
<dbReference type="FunFam" id="1.10.20.10:FF:000016">
    <property type="entry name" value="Histone H2B"/>
    <property type="match status" value="1"/>
</dbReference>
<feature type="compositionally biased region" description="Basic residues" evidence="11">
    <location>
        <begin position="1"/>
        <end position="10"/>
    </location>
</feature>
<keyword evidence="14" id="KW-1185">Reference proteome</keyword>
<evidence type="ECO:0000313" key="14">
    <source>
        <dbReference type="Proteomes" id="UP000053237"/>
    </source>
</evidence>
<evidence type="ECO:0000256" key="2">
    <source>
        <dbReference type="ARBA" id="ARBA00004123"/>
    </source>
</evidence>
<dbReference type="SMART" id="SM00427">
    <property type="entry name" value="H2B"/>
    <property type="match status" value="1"/>
</dbReference>
<dbReference type="InterPro" id="IPR000558">
    <property type="entry name" value="Histone_H2B"/>
</dbReference>
<comment type="similarity">
    <text evidence="4 10">Belongs to the histone H2B family.</text>
</comment>
<evidence type="ECO:0000256" key="8">
    <source>
        <dbReference type="ARBA" id="ARBA00023242"/>
    </source>
</evidence>
<evidence type="ECO:0000313" key="13">
    <source>
        <dbReference type="EMBL" id="CCI47814.1"/>
    </source>
</evidence>
<dbReference type="Proteomes" id="UP000053237">
    <property type="component" value="Unassembled WGS sequence"/>
</dbReference>
<dbReference type="GO" id="GO:0046982">
    <property type="term" value="F:protein heterodimerization activity"/>
    <property type="evidence" value="ECO:0007669"/>
    <property type="project" value="InterPro"/>
</dbReference>
<dbReference type="SUPFAM" id="SSF47113">
    <property type="entry name" value="Histone-fold"/>
    <property type="match status" value="1"/>
</dbReference>
<keyword evidence="7 10" id="KW-0238">DNA-binding</keyword>
<dbReference type="EMBL" id="CAIX01000188">
    <property type="protein sequence ID" value="CCI47814.1"/>
    <property type="molecule type" value="Genomic_DNA"/>
</dbReference>
<dbReference type="InterPro" id="IPR007125">
    <property type="entry name" value="H2A/H2B/H3"/>
</dbReference>
<accession>A0A024GMR0</accession>
<keyword evidence="8 10" id="KW-0539">Nucleus</keyword>
<dbReference type="Pfam" id="PF00125">
    <property type="entry name" value="Histone"/>
    <property type="match status" value="1"/>
</dbReference>
<dbReference type="InterPro" id="IPR055333">
    <property type="entry name" value="HISTONE_H2B_site"/>
</dbReference>
<sequence length="120" mass="13127">MAKIPSKKAAKVSAEGETKKAKGGKGKKRVESYGTYIYKVLRQVHPEVGISRRAMSIMNSFINDIFERIATEAGKLSRTNQKATLSSREIQTSVRLMLPGELAKHAVSEGTKAVTKFTTA</sequence>
<dbReference type="InParanoid" id="A0A024GMR0"/>
<dbReference type="STRING" id="65357.A0A024GMR0"/>
<evidence type="ECO:0000256" key="10">
    <source>
        <dbReference type="RuleBase" id="RU000451"/>
    </source>
</evidence>
<organism evidence="13 14">
    <name type="scientific">Albugo candida</name>
    <dbReference type="NCBI Taxonomy" id="65357"/>
    <lineage>
        <taxon>Eukaryota</taxon>
        <taxon>Sar</taxon>
        <taxon>Stramenopiles</taxon>
        <taxon>Oomycota</taxon>
        <taxon>Peronosporomycetes</taxon>
        <taxon>Albuginales</taxon>
        <taxon>Albuginaceae</taxon>
        <taxon>Albugo</taxon>
    </lineage>
</organism>
<evidence type="ECO:0000256" key="9">
    <source>
        <dbReference type="ARBA" id="ARBA00023269"/>
    </source>
</evidence>
<feature type="region of interest" description="Disordered" evidence="11">
    <location>
        <begin position="1"/>
        <end position="26"/>
    </location>
</feature>
<dbReference type="GO" id="GO:0003677">
    <property type="term" value="F:DNA binding"/>
    <property type="evidence" value="ECO:0007669"/>
    <property type="project" value="UniProtKB-KW"/>
</dbReference>
<evidence type="ECO:0000256" key="5">
    <source>
        <dbReference type="ARBA" id="ARBA00011538"/>
    </source>
</evidence>
<evidence type="ECO:0000256" key="4">
    <source>
        <dbReference type="ARBA" id="ARBA00006846"/>
    </source>
</evidence>
<dbReference type="CDD" id="cd22910">
    <property type="entry name" value="HFD_H2B"/>
    <property type="match status" value="1"/>
</dbReference>
<comment type="caution">
    <text evidence="13">The sequence shown here is derived from an EMBL/GenBank/DDBJ whole genome shotgun (WGS) entry which is preliminary data.</text>
</comment>
<evidence type="ECO:0000256" key="6">
    <source>
        <dbReference type="ARBA" id="ARBA00022454"/>
    </source>
</evidence>
<name>A0A024GMR0_9STRA</name>
<proteinExistence type="inferred from homology"/>
<comment type="subunit">
    <text evidence="5 10">The nucleosome is a histone octamer containing two molecules each of H2A, H2B, H3 and H4 assembled in one H3-H4 heterotetramer and two H2A-H2B heterodimers. The octamer wraps approximately 147 bp of DNA.</text>
</comment>
<dbReference type="Gene3D" id="1.10.20.10">
    <property type="entry name" value="Histone, subunit A"/>
    <property type="match status" value="1"/>
</dbReference>
<evidence type="ECO:0000259" key="12">
    <source>
        <dbReference type="Pfam" id="PF00125"/>
    </source>
</evidence>
<keyword evidence="6 10" id="KW-0158">Chromosome</keyword>
<dbReference type="PANTHER" id="PTHR23428">
    <property type="entry name" value="HISTONE H2B"/>
    <property type="match status" value="1"/>
</dbReference>
<reference evidence="13 14" key="1">
    <citation type="submission" date="2012-05" db="EMBL/GenBank/DDBJ databases">
        <title>Recombination and specialization in a pathogen metapopulation.</title>
        <authorList>
            <person name="Gardiner A."/>
            <person name="Kemen E."/>
            <person name="Schultz-Larsen T."/>
            <person name="MacLean D."/>
            <person name="Van Oosterhout C."/>
            <person name="Jones J.D.G."/>
        </authorList>
    </citation>
    <scope>NUCLEOTIDE SEQUENCE [LARGE SCALE GENOMIC DNA]</scope>
    <source>
        <strain evidence="13 14">Ac Nc2</strain>
    </source>
</reference>
<comment type="subcellular location">
    <subcellularLocation>
        <location evidence="3">Chromosome</location>
    </subcellularLocation>
    <subcellularLocation>
        <location evidence="2 10">Nucleus</location>
    </subcellularLocation>
</comment>
<evidence type="ECO:0000256" key="3">
    <source>
        <dbReference type="ARBA" id="ARBA00004286"/>
    </source>
</evidence>
<dbReference type="OrthoDB" id="156235at2759"/>
<dbReference type="AlphaFoldDB" id="A0A024GMR0"/>
<protein>
    <recommendedName>
        <fullName evidence="10">Histone H2B</fullName>
    </recommendedName>
</protein>
<evidence type="ECO:0000256" key="1">
    <source>
        <dbReference type="ARBA" id="ARBA00002001"/>
    </source>
</evidence>
<dbReference type="GO" id="GO:0000786">
    <property type="term" value="C:nucleosome"/>
    <property type="evidence" value="ECO:0007669"/>
    <property type="project" value="UniProtKB-KW"/>
</dbReference>
<keyword evidence="9 10" id="KW-0544">Nucleosome core</keyword>
<comment type="function">
    <text evidence="1">Core component of nucleosome. Nucleosomes wrap and compact DNA into chromatin, limiting DNA accessibility to the cellular machineries which require DNA as a template. Histones thereby play a central role in transcription regulation, DNA repair, DNA replication and chromosomal stability. DNA accessibility is regulated via a complex set of post-translational modifications of histones, also called histone code, and nucleosome remodeling.</text>
</comment>
<dbReference type="InterPro" id="IPR009072">
    <property type="entry name" value="Histone-fold"/>
</dbReference>
<evidence type="ECO:0000256" key="7">
    <source>
        <dbReference type="ARBA" id="ARBA00023125"/>
    </source>
</evidence>
<dbReference type="PRINTS" id="PR00621">
    <property type="entry name" value="HISTONEH2B"/>
</dbReference>
<dbReference type="FunCoup" id="A0A024GMR0">
    <property type="interactions" value="60"/>
</dbReference>
<dbReference type="PROSITE" id="PS00357">
    <property type="entry name" value="HISTONE_H2B"/>
    <property type="match status" value="1"/>
</dbReference>
<gene>
    <name evidence="13" type="ORF">BN9_088330</name>
</gene>
<dbReference type="GO" id="GO:0005634">
    <property type="term" value="C:nucleus"/>
    <property type="evidence" value="ECO:0007669"/>
    <property type="project" value="UniProtKB-SubCell"/>
</dbReference>
<feature type="domain" description="Core Histone H2A/H2B/H3" evidence="12">
    <location>
        <begin position="19"/>
        <end position="96"/>
    </location>
</feature>
<dbReference type="GO" id="GO:0030527">
    <property type="term" value="F:structural constituent of chromatin"/>
    <property type="evidence" value="ECO:0007669"/>
    <property type="project" value="InterPro"/>
</dbReference>